<reference evidence="3" key="1">
    <citation type="submission" date="2016-12" db="EMBL/GenBank/DDBJ databases">
        <authorList>
            <person name="Herbold C."/>
        </authorList>
    </citation>
    <scope>NUCLEOTIDE SEQUENCE [LARGE SCALE GENOMIC DNA]</scope>
</reference>
<dbReference type="RefSeq" id="WP_101010333.1">
    <property type="nucleotide sequence ID" value="NZ_FRFC01000004.1"/>
</dbReference>
<dbReference type="Gene3D" id="2.30.110.10">
    <property type="entry name" value="Electron Transport, Fmn-binding Protein, Chain A"/>
    <property type="match status" value="1"/>
</dbReference>
<accession>A0A2H1EHI4</accession>
<name>A0A2H1EHI4_9ARCH</name>
<sequence>MIKIPSKVQQLFKSQKVIVVGSVDINGLANLSPRTSFYFTDTAVYWLDFFKHKSQGNFRSIPWVSVGVFDRKDLIGYQLKGKVSFVTDSKEKSRITDIIARSATGKTSSKIFERISQNKTPDVIMFTPKAVYSLDPKEESGVAIAMDKSGETVSLLGR</sequence>
<feature type="domain" description="Pyridoxamine 5'-phosphate oxidase N-terminal" evidence="1">
    <location>
        <begin position="5"/>
        <end position="133"/>
    </location>
</feature>
<evidence type="ECO:0000313" key="3">
    <source>
        <dbReference type="Proteomes" id="UP000232412"/>
    </source>
</evidence>
<organism evidence="2 3">
    <name type="scientific">Nitrosotalea sinensis</name>
    <dbReference type="NCBI Taxonomy" id="1499975"/>
    <lineage>
        <taxon>Archaea</taxon>
        <taxon>Nitrososphaerota</taxon>
        <taxon>Nitrososphaeria</taxon>
        <taxon>Nitrosotaleales</taxon>
        <taxon>Nitrosotaleaceae</taxon>
        <taxon>Nitrosotalea</taxon>
    </lineage>
</organism>
<gene>
    <name evidence="2" type="ORF">NSIN_30138</name>
</gene>
<dbReference type="InterPro" id="IPR012349">
    <property type="entry name" value="Split_barrel_FMN-bd"/>
</dbReference>
<proteinExistence type="predicted"/>
<dbReference type="OrthoDB" id="11359at2157"/>
<keyword evidence="3" id="KW-1185">Reference proteome</keyword>
<protein>
    <recommendedName>
        <fullName evidence="1">Pyridoxamine 5'-phosphate oxidase N-terminal domain-containing protein</fullName>
    </recommendedName>
</protein>
<dbReference type="InterPro" id="IPR011576">
    <property type="entry name" value="Pyridox_Oxase_N"/>
</dbReference>
<dbReference type="Proteomes" id="UP000232412">
    <property type="component" value="Unassembled WGS sequence"/>
</dbReference>
<dbReference type="EMBL" id="FRFC01000004">
    <property type="protein sequence ID" value="SHO46509.1"/>
    <property type="molecule type" value="Genomic_DNA"/>
</dbReference>
<dbReference type="SUPFAM" id="SSF50475">
    <property type="entry name" value="FMN-binding split barrel"/>
    <property type="match status" value="1"/>
</dbReference>
<evidence type="ECO:0000313" key="2">
    <source>
        <dbReference type="EMBL" id="SHO46509.1"/>
    </source>
</evidence>
<dbReference type="Pfam" id="PF01243">
    <property type="entry name" value="PNPOx_N"/>
    <property type="match status" value="1"/>
</dbReference>
<dbReference type="AlphaFoldDB" id="A0A2H1EHI4"/>
<evidence type="ECO:0000259" key="1">
    <source>
        <dbReference type="Pfam" id="PF01243"/>
    </source>
</evidence>